<evidence type="ECO:0000313" key="2">
    <source>
        <dbReference type="EMBL" id="GEU67502.1"/>
    </source>
</evidence>
<feature type="region of interest" description="Disordered" evidence="1">
    <location>
        <begin position="79"/>
        <end position="98"/>
    </location>
</feature>
<name>A0A6L2M4G6_TANCI</name>
<dbReference type="EMBL" id="BKCJ010005577">
    <property type="protein sequence ID" value="GEU67502.1"/>
    <property type="molecule type" value="Genomic_DNA"/>
</dbReference>
<dbReference type="AlphaFoldDB" id="A0A6L2M4G6"/>
<accession>A0A6L2M4G6</accession>
<protein>
    <submittedName>
        <fullName evidence="2">Uncharacterized protein</fullName>
    </submittedName>
</protein>
<proteinExistence type="predicted"/>
<comment type="caution">
    <text evidence="2">The sequence shown here is derived from an EMBL/GenBank/DDBJ whole genome shotgun (WGS) entry which is preliminary data.</text>
</comment>
<gene>
    <name evidence="2" type="ORF">Tci_039480</name>
</gene>
<sequence length="98" mass="11075">MMVLYHLHNPTAPAFAIACNRCTLGYACKARLLQPPLTNYQQTTPHHELRAAFIHRPHNPYSAYFDSQSDVRTSPMHLADVKVDENGENVSQPEDKEG</sequence>
<organism evidence="2">
    <name type="scientific">Tanacetum cinerariifolium</name>
    <name type="common">Dalmatian daisy</name>
    <name type="synonym">Chrysanthemum cinerariifolium</name>
    <dbReference type="NCBI Taxonomy" id="118510"/>
    <lineage>
        <taxon>Eukaryota</taxon>
        <taxon>Viridiplantae</taxon>
        <taxon>Streptophyta</taxon>
        <taxon>Embryophyta</taxon>
        <taxon>Tracheophyta</taxon>
        <taxon>Spermatophyta</taxon>
        <taxon>Magnoliopsida</taxon>
        <taxon>eudicotyledons</taxon>
        <taxon>Gunneridae</taxon>
        <taxon>Pentapetalae</taxon>
        <taxon>asterids</taxon>
        <taxon>campanulids</taxon>
        <taxon>Asterales</taxon>
        <taxon>Asteraceae</taxon>
        <taxon>Asteroideae</taxon>
        <taxon>Anthemideae</taxon>
        <taxon>Anthemidinae</taxon>
        <taxon>Tanacetum</taxon>
    </lineage>
</organism>
<reference evidence="2" key="1">
    <citation type="journal article" date="2019" name="Sci. Rep.">
        <title>Draft genome of Tanacetum cinerariifolium, the natural source of mosquito coil.</title>
        <authorList>
            <person name="Yamashiro T."/>
            <person name="Shiraishi A."/>
            <person name="Satake H."/>
            <person name="Nakayama K."/>
        </authorList>
    </citation>
    <scope>NUCLEOTIDE SEQUENCE</scope>
</reference>
<evidence type="ECO:0000256" key="1">
    <source>
        <dbReference type="SAM" id="MobiDB-lite"/>
    </source>
</evidence>